<feature type="transmembrane region" description="Helical" evidence="1">
    <location>
        <begin position="222"/>
        <end position="246"/>
    </location>
</feature>
<keyword evidence="1" id="KW-0812">Transmembrane</keyword>
<organism evidence="3 4">
    <name type="scientific">Thermococcus chitonophagus</name>
    <dbReference type="NCBI Taxonomy" id="54262"/>
    <lineage>
        <taxon>Archaea</taxon>
        <taxon>Methanobacteriati</taxon>
        <taxon>Methanobacteriota</taxon>
        <taxon>Thermococci</taxon>
        <taxon>Thermococcales</taxon>
        <taxon>Thermococcaceae</taxon>
        <taxon>Thermococcus</taxon>
    </lineage>
</organism>
<feature type="transmembrane region" description="Helical" evidence="1">
    <location>
        <begin position="163"/>
        <end position="183"/>
    </location>
</feature>
<dbReference type="RefSeq" id="WP_068576387.1">
    <property type="nucleotide sequence ID" value="NZ_CP015193.1"/>
</dbReference>
<evidence type="ECO:0000313" key="4">
    <source>
        <dbReference type="Proteomes" id="UP000093069"/>
    </source>
</evidence>
<reference evidence="3" key="2">
    <citation type="submission" date="2016-01" db="EMBL/GenBank/DDBJ databases">
        <authorList>
            <person name="Oliw E.H."/>
        </authorList>
    </citation>
    <scope>NUCLEOTIDE SEQUENCE</scope>
    <source>
        <strain evidence="3">1</strain>
    </source>
</reference>
<evidence type="ECO:0000313" key="2">
    <source>
        <dbReference type="EMBL" id="ASJ16006.1"/>
    </source>
</evidence>
<keyword evidence="1" id="KW-1133">Transmembrane helix</keyword>
<feature type="transmembrane region" description="Helical" evidence="1">
    <location>
        <begin position="301"/>
        <end position="319"/>
    </location>
</feature>
<dbReference type="EMBL" id="LN999010">
    <property type="protein sequence ID" value="CUX77253.1"/>
    <property type="molecule type" value="Genomic_DNA"/>
</dbReference>
<feature type="transmembrane region" description="Helical" evidence="1">
    <location>
        <begin position="339"/>
        <end position="358"/>
    </location>
</feature>
<keyword evidence="5" id="KW-1185">Reference proteome</keyword>
<dbReference type="AlphaFoldDB" id="A0A160VQR8"/>
<evidence type="ECO:0000313" key="3">
    <source>
        <dbReference type="EMBL" id="CUX77253.1"/>
    </source>
</evidence>
<evidence type="ECO:0000256" key="1">
    <source>
        <dbReference type="SAM" id="Phobius"/>
    </source>
</evidence>
<dbReference type="EMBL" id="CP015193">
    <property type="protein sequence ID" value="ASJ16006.1"/>
    <property type="molecule type" value="Genomic_DNA"/>
</dbReference>
<sequence>MRVLVLAIDRDDDFGVKAGVKGPVIGRDKCLDAAVKLSLADPEDSDANTLFAAVKLYDELKQSGDFEDVEVALITGHHNVGVKSDMELSRQLDEVLKVFPADGVIPVTDGAEDEQIFPIITSKVPIVSTRRVVVKQSPGIETTWYIIVRYLKEIMNDPEVSKVVLGIPGLIVLLYGIAKLISLKYPPSAQIVSSAVSGVVMLIVGGYFFIKGVKLRPLELISRGFITFIGLVTGLIVILGGAIRVYLMLESISEEMIGGIPSSDLIAFLIYLNAINSYVILGIAIILLSKTIQEYLRRDPHIWYYATGIIMLPAFWKVIDLITKYSNPLIIRKTPEEDILLGLVFIAIDLVVSVLAGIKLREKVRSWSSSS</sequence>
<accession>A0A160VQR8</accession>
<reference evidence="2 5" key="3">
    <citation type="submission" date="2016-04" db="EMBL/GenBank/DDBJ databases">
        <title>Complete genome sequence of Thermococcus chitonophagus type strain GC74.</title>
        <authorList>
            <person name="Oger P.M."/>
        </authorList>
    </citation>
    <scope>NUCLEOTIDE SEQUENCE [LARGE SCALE GENOMIC DNA]</scope>
    <source>
        <strain evidence="2 5">GC74</strain>
    </source>
</reference>
<dbReference type="PANTHER" id="PTHR38815">
    <property type="entry name" value="HYPOTHETICAL MEMBRANE PROTEIN, CONSERVED, DUF373 FAMILY"/>
    <property type="match status" value="1"/>
</dbReference>
<dbReference type="Pfam" id="PF04123">
    <property type="entry name" value="DUF373"/>
    <property type="match status" value="1"/>
</dbReference>
<name>A0A160VQR8_9EURY</name>
<dbReference type="KEGG" id="tch:CHITON_0474"/>
<keyword evidence="1" id="KW-0472">Membrane</keyword>
<evidence type="ECO:0000313" key="5">
    <source>
        <dbReference type="Proteomes" id="UP000250189"/>
    </source>
</evidence>
<dbReference type="STRING" id="54262.CHITON_0474"/>
<reference evidence="4" key="1">
    <citation type="submission" date="2016-01" db="EMBL/GenBank/DDBJ databases">
        <authorList>
            <person name="Vorgias C.E."/>
        </authorList>
    </citation>
    <scope>NUCLEOTIDE SEQUENCE [LARGE SCALE GENOMIC DNA]</scope>
</reference>
<dbReference type="Proteomes" id="UP000093069">
    <property type="component" value="Chromosome I"/>
</dbReference>
<dbReference type="InterPro" id="IPR007254">
    <property type="entry name" value="DUF373"/>
</dbReference>
<gene>
    <name evidence="2" type="ORF">A3L04_02395</name>
    <name evidence="3" type="ORF">CHITON_0474</name>
</gene>
<proteinExistence type="predicted"/>
<dbReference type="Proteomes" id="UP000250189">
    <property type="component" value="Chromosome"/>
</dbReference>
<protein>
    <recommendedName>
        <fullName evidence="6">DUF373 family protein</fullName>
    </recommendedName>
</protein>
<feature type="transmembrane region" description="Helical" evidence="1">
    <location>
        <begin position="189"/>
        <end position="210"/>
    </location>
</feature>
<dbReference type="OrthoDB" id="31282at2157"/>
<evidence type="ECO:0008006" key="6">
    <source>
        <dbReference type="Google" id="ProtNLM"/>
    </source>
</evidence>
<dbReference type="GeneID" id="33321386"/>
<dbReference type="PANTHER" id="PTHR38815:SF1">
    <property type="entry name" value="DUF373 FAMILY PROTEIN"/>
    <property type="match status" value="1"/>
</dbReference>
<feature type="transmembrane region" description="Helical" evidence="1">
    <location>
        <begin position="266"/>
        <end position="289"/>
    </location>
</feature>